<protein>
    <submittedName>
        <fullName evidence="2">Uncharacterized protein</fullName>
    </submittedName>
</protein>
<accession>A0A8J2LWQ7</accession>
<evidence type="ECO:0000313" key="3">
    <source>
        <dbReference type="Proteomes" id="UP000746747"/>
    </source>
</evidence>
<keyword evidence="3" id="KW-1185">Reference proteome</keyword>
<gene>
    <name evidence="2" type="ORF">CJOHNSTONI_LOCUS4787</name>
</gene>
<organism evidence="2 3">
    <name type="scientific">Cercopithifilaria johnstoni</name>
    <dbReference type="NCBI Taxonomy" id="2874296"/>
    <lineage>
        <taxon>Eukaryota</taxon>
        <taxon>Metazoa</taxon>
        <taxon>Ecdysozoa</taxon>
        <taxon>Nematoda</taxon>
        <taxon>Chromadorea</taxon>
        <taxon>Rhabditida</taxon>
        <taxon>Spirurina</taxon>
        <taxon>Spiruromorpha</taxon>
        <taxon>Filarioidea</taxon>
        <taxon>Onchocercidae</taxon>
        <taxon>Cercopithifilaria</taxon>
    </lineage>
</organism>
<evidence type="ECO:0000256" key="1">
    <source>
        <dbReference type="SAM" id="MobiDB-lite"/>
    </source>
</evidence>
<reference evidence="2" key="1">
    <citation type="submission" date="2021-09" db="EMBL/GenBank/DDBJ databases">
        <authorList>
            <consortium name="Pathogen Informatics"/>
        </authorList>
    </citation>
    <scope>NUCLEOTIDE SEQUENCE</scope>
</reference>
<dbReference type="Proteomes" id="UP000746747">
    <property type="component" value="Unassembled WGS sequence"/>
</dbReference>
<feature type="compositionally biased region" description="Low complexity" evidence="1">
    <location>
        <begin position="120"/>
        <end position="132"/>
    </location>
</feature>
<feature type="region of interest" description="Disordered" evidence="1">
    <location>
        <begin position="105"/>
        <end position="139"/>
    </location>
</feature>
<evidence type="ECO:0000313" key="2">
    <source>
        <dbReference type="EMBL" id="CAG9534671.1"/>
    </source>
</evidence>
<dbReference type="AlphaFoldDB" id="A0A8J2LWQ7"/>
<proteinExistence type="predicted"/>
<name>A0A8J2LWQ7_9BILA</name>
<dbReference type="EMBL" id="CAKAEH010001323">
    <property type="protein sequence ID" value="CAG9534671.1"/>
    <property type="molecule type" value="Genomic_DNA"/>
</dbReference>
<dbReference type="OrthoDB" id="5877512at2759"/>
<sequence>MSATLPISNTTMASRDHFHSSIPERRIRNRSLCSLLCTPPLYPGYSAKHDKTFKSNIYQQSLKPIISEIATSSNPVSHNSATNADFHASSTGNIIVTPCPFKPSENKDVSWNSPKKCTNSKESSGYGSGASESDLENEQQTKKILEAINSSSNTFNANINCDRSSTNTTTMNDNCDKVEIVGRATTHIPIRQQINRQHKFEKNRRRSVPANLRNAFTDEIVHVLEINGVFQYETDAVSFF</sequence>
<comment type="caution">
    <text evidence="2">The sequence shown here is derived from an EMBL/GenBank/DDBJ whole genome shotgun (WGS) entry which is preliminary data.</text>
</comment>